<proteinExistence type="predicted"/>
<evidence type="ECO:0000313" key="1">
    <source>
        <dbReference type="EMBL" id="NMI24552.1"/>
    </source>
</evidence>
<organism evidence="1 2">
    <name type="scientific">Xanthomonas hortorum pv. pelargonii</name>
    <dbReference type="NCBI Taxonomy" id="453602"/>
    <lineage>
        <taxon>Bacteria</taxon>
        <taxon>Pseudomonadati</taxon>
        <taxon>Pseudomonadota</taxon>
        <taxon>Gammaproteobacteria</taxon>
        <taxon>Lysobacterales</taxon>
        <taxon>Lysobacteraceae</taxon>
        <taxon>Xanthomonas</taxon>
    </lineage>
</organism>
<dbReference type="AlphaFoldDB" id="A0AAW9ZZV8"/>
<reference evidence="2" key="1">
    <citation type="journal article" date="2020" name="Syst. Appl. Microbiol.">
        <title>Clarifying the taxonomy of the causal agent of bacterial leaf spot of lettuce through a polyphasic approach reveals that Xanthomonas cynarae Trebaol et al. 2000 emend. Timilsina et al. 2019 is a later heterotypic synonym of Xanthomonas hortorum Vauterin et al. 1995.</title>
        <authorList>
            <person name="Moriniere L."/>
            <person name="Burlet A."/>
            <person name="Rosenthal E.R."/>
            <person name="Nesme X."/>
            <person name="Portier P."/>
            <person name="Bull C.T."/>
            <person name="Lavire C."/>
            <person name="Fischer-Le Saux M."/>
            <person name="Bertolla F."/>
        </authorList>
    </citation>
    <scope>NUCLEOTIDE SEQUENCE [LARGE SCALE GENOMIC DNA]</scope>
    <source>
        <strain evidence="2">CFBP2533</strain>
    </source>
</reference>
<evidence type="ECO:0008006" key="3">
    <source>
        <dbReference type="Google" id="ProtNLM"/>
    </source>
</evidence>
<protein>
    <recommendedName>
        <fullName evidence="3">AP2 domain-containing protein</fullName>
    </recommendedName>
</protein>
<sequence>MATSQPLTEEELVAHRRGKWSVAGVPHRGWTCVDIEDLGEPLIECQMCESQTIRYVHHMEHPDYPEVLEVGCVCAGHMEGDVAASRAREASMKSRAAKRKRWAARAWKVSAKGNPHITSDGFRITVYPRGDGWACTLAALDNSTVLHARRNYKSQVEAKLAAFDHITRLQSKDGA</sequence>
<accession>A0AAW9ZZV8</accession>
<evidence type="ECO:0000313" key="2">
    <source>
        <dbReference type="Proteomes" id="UP000548771"/>
    </source>
</evidence>
<gene>
    <name evidence="1" type="ORF">E1J24_22740</name>
</gene>
<comment type="caution">
    <text evidence="1">The sequence shown here is derived from an EMBL/GenBank/DDBJ whole genome shotgun (WGS) entry which is preliminary data.</text>
</comment>
<name>A0AAW9ZZV8_9XANT</name>
<dbReference type="EMBL" id="SMDX01000063">
    <property type="protein sequence ID" value="NMI24552.1"/>
    <property type="molecule type" value="Genomic_DNA"/>
</dbReference>
<dbReference type="Proteomes" id="UP000548771">
    <property type="component" value="Unassembled WGS sequence"/>
</dbReference>